<sequence length="71" mass="8066">MKLMKNCKDVPLLTARAQKMKNRSIQVPVGFKNCLSGFVMAMATPQDQAAFIIAFWKSFKLTVDNLWRSEA</sequence>
<evidence type="ECO:0000313" key="2">
    <source>
        <dbReference type="Proteomes" id="UP000024635"/>
    </source>
</evidence>
<comment type="caution">
    <text evidence="1">The sequence shown here is derived from an EMBL/GenBank/DDBJ whole genome shotgun (WGS) entry which is preliminary data.</text>
</comment>
<dbReference type="OrthoDB" id="10413172at2759"/>
<keyword evidence="2" id="KW-1185">Reference proteome</keyword>
<protein>
    <submittedName>
        <fullName evidence="1">Uncharacterized protein</fullName>
    </submittedName>
</protein>
<reference evidence="2" key="1">
    <citation type="journal article" date="2015" name="Nat. Genet.">
        <title>The genome and transcriptome of the zoonotic hookworm Ancylostoma ceylanicum identify infection-specific gene families.</title>
        <authorList>
            <person name="Schwarz E.M."/>
            <person name="Hu Y."/>
            <person name="Antoshechkin I."/>
            <person name="Miller M.M."/>
            <person name="Sternberg P.W."/>
            <person name="Aroian R.V."/>
        </authorList>
    </citation>
    <scope>NUCLEOTIDE SEQUENCE</scope>
    <source>
        <strain evidence="2">HY135</strain>
    </source>
</reference>
<name>A0A016TQD8_9BILA</name>
<accession>A0A016TQD8</accession>
<proteinExistence type="predicted"/>
<evidence type="ECO:0000313" key="1">
    <source>
        <dbReference type="EMBL" id="EYC04970.1"/>
    </source>
</evidence>
<gene>
    <name evidence="1" type="primary">Acey_s0084.g1700</name>
    <name evidence="1" type="ORF">Y032_0084g1700</name>
</gene>
<dbReference type="Proteomes" id="UP000024635">
    <property type="component" value="Unassembled WGS sequence"/>
</dbReference>
<organism evidence="1 2">
    <name type="scientific">Ancylostoma ceylanicum</name>
    <dbReference type="NCBI Taxonomy" id="53326"/>
    <lineage>
        <taxon>Eukaryota</taxon>
        <taxon>Metazoa</taxon>
        <taxon>Ecdysozoa</taxon>
        <taxon>Nematoda</taxon>
        <taxon>Chromadorea</taxon>
        <taxon>Rhabditida</taxon>
        <taxon>Rhabditina</taxon>
        <taxon>Rhabditomorpha</taxon>
        <taxon>Strongyloidea</taxon>
        <taxon>Ancylostomatidae</taxon>
        <taxon>Ancylostomatinae</taxon>
        <taxon>Ancylostoma</taxon>
    </lineage>
</organism>
<dbReference type="EMBL" id="JARK01001420">
    <property type="protein sequence ID" value="EYC04970.1"/>
    <property type="molecule type" value="Genomic_DNA"/>
</dbReference>
<dbReference type="AlphaFoldDB" id="A0A016TQD8"/>